<dbReference type="PANTHER" id="PTHR19303">
    <property type="entry name" value="TRANSPOSON"/>
    <property type="match status" value="1"/>
</dbReference>
<sequence>IKSINLRGEKESNDAAAAEAFKDNLTQVIAKYFKDPTKFYNVDETDLCCNNLPSRSYVSATILLRGGFKQPKTRLSLLLRGNMAGEKLKPVVIGKAKKPRAFGNRAISSLPVYYEAQANAW</sequence>
<feature type="non-terminal residue" evidence="2">
    <location>
        <position position="121"/>
    </location>
</feature>
<dbReference type="InterPro" id="IPR004875">
    <property type="entry name" value="DDE_SF_endonuclease_dom"/>
</dbReference>
<name>A0AAV2R0P0_MEGNR</name>
<evidence type="ECO:0000313" key="3">
    <source>
        <dbReference type="Proteomes" id="UP001497623"/>
    </source>
</evidence>
<proteinExistence type="predicted"/>
<organism evidence="2 3">
    <name type="scientific">Meganyctiphanes norvegica</name>
    <name type="common">Northern krill</name>
    <name type="synonym">Thysanopoda norvegica</name>
    <dbReference type="NCBI Taxonomy" id="48144"/>
    <lineage>
        <taxon>Eukaryota</taxon>
        <taxon>Metazoa</taxon>
        <taxon>Ecdysozoa</taxon>
        <taxon>Arthropoda</taxon>
        <taxon>Crustacea</taxon>
        <taxon>Multicrustacea</taxon>
        <taxon>Malacostraca</taxon>
        <taxon>Eumalacostraca</taxon>
        <taxon>Eucarida</taxon>
        <taxon>Euphausiacea</taxon>
        <taxon>Euphausiidae</taxon>
        <taxon>Meganyctiphanes</taxon>
    </lineage>
</organism>
<evidence type="ECO:0000313" key="2">
    <source>
        <dbReference type="EMBL" id="CAL4104428.1"/>
    </source>
</evidence>
<dbReference type="InterPro" id="IPR050863">
    <property type="entry name" value="CenT-Element_Derived"/>
</dbReference>
<dbReference type="AlphaFoldDB" id="A0AAV2R0P0"/>
<dbReference type="Pfam" id="PF03184">
    <property type="entry name" value="DDE_1"/>
    <property type="match status" value="1"/>
</dbReference>
<comment type="caution">
    <text evidence="2">The sequence shown here is derived from an EMBL/GenBank/DDBJ whole genome shotgun (WGS) entry which is preliminary data.</text>
</comment>
<gene>
    <name evidence="2" type="ORF">MNOR_LOCUS17770</name>
</gene>
<evidence type="ECO:0000259" key="1">
    <source>
        <dbReference type="Pfam" id="PF03184"/>
    </source>
</evidence>
<dbReference type="GO" id="GO:0005634">
    <property type="term" value="C:nucleus"/>
    <property type="evidence" value="ECO:0007669"/>
    <property type="project" value="TreeGrafter"/>
</dbReference>
<protein>
    <recommendedName>
        <fullName evidence="1">DDE-1 domain-containing protein</fullName>
    </recommendedName>
</protein>
<dbReference type="EMBL" id="CAXKWB010012382">
    <property type="protein sequence ID" value="CAL4104428.1"/>
    <property type="molecule type" value="Genomic_DNA"/>
</dbReference>
<accession>A0AAV2R0P0</accession>
<dbReference type="PANTHER" id="PTHR19303:SF73">
    <property type="entry name" value="PROTEIN PDC2"/>
    <property type="match status" value="1"/>
</dbReference>
<reference evidence="2 3" key="1">
    <citation type="submission" date="2024-05" db="EMBL/GenBank/DDBJ databases">
        <authorList>
            <person name="Wallberg A."/>
        </authorList>
    </citation>
    <scope>NUCLEOTIDE SEQUENCE [LARGE SCALE GENOMIC DNA]</scope>
</reference>
<dbReference type="Proteomes" id="UP001497623">
    <property type="component" value="Unassembled WGS sequence"/>
</dbReference>
<dbReference type="GO" id="GO:0003677">
    <property type="term" value="F:DNA binding"/>
    <property type="evidence" value="ECO:0007669"/>
    <property type="project" value="TreeGrafter"/>
</dbReference>
<feature type="domain" description="DDE-1" evidence="1">
    <location>
        <begin position="72"/>
        <end position="121"/>
    </location>
</feature>
<feature type="non-terminal residue" evidence="2">
    <location>
        <position position="1"/>
    </location>
</feature>
<keyword evidence="3" id="KW-1185">Reference proteome</keyword>